<dbReference type="PROSITE" id="PS00523">
    <property type="entry name" value="SULFATASE_1"/>
    <property type="match status" value="1"/>
</dbReference>
<organism evidence="7 8">
    <name type="scientific">Novosphingobium malaysiense</name>
    <dbReference type="NCBI Taxonomy" id="1348853"/>
    <lineage>
        <taxon>Bacteria</taxon>
        <taxon>Pseudomonadati</taxon>
        <taxon>Pseudomonadota</taxon>
        <taxon>Alphaproteobacteria</taxon>
        <taxon>Sphingomonadales</taxon>
        <taxon>Sphingomonadaceae</taxon>
        <taxon>Novosphingobium</taxon>
    </lineage>
</organism>
<dbReference type="STRING" id="1348853.LK12_15230"/>
<gene>
    <name evidence="7" type="ORF">LK12_15230</name>
</gene>
<dbReference type="PANTHER" id="PTHR42693:SF43">
    <property type="entry name" value="BLL2667 PROTEIN"/>
    <property type="match status" value="1"/>
</dbReference>
<dbReference type="SUPFAM" id="SSF53649">
    <property type="entry name" value="Alkaline phosphatase-like"/>
    <property type="match status" value="1"/>
</dbReference>
<feature type="domain" description="Sulfatase N-terminal" evidence="6">
    <location>
        <begin position="82"/>
        <end position="497"/>
    </location>
</feature>
<evidence type="ECO:0000256" key="1">
    <source>
        <dbReference type="ARBA" id="ARBA00008779"/>
    </source>
</evidence>
<dbReference type="InterPro" id="IPR024607">
    <property type="entry name" value="Sulfatase_CS"/>
</dbReference>
<dbReference type="InterPro" id="IPR017850">
    <property type="entry name" value="Alkaline_phosphatase_core_sf"/>
</dbReference>
<evidence type="ECO:0000259" key="6">
    <source>
        <dbReference type="Pfam" id="PF00884"/>
    </source>
</evidence>
<keyword evidence="3" id="KW-0378">Hydrolase</keyword>
<dbReference type="Gene3D" id="3.30.1120.10">
    <property type="match status" value="1"/>
</dbReference>
<feature type="signal peptide" evidence="5">
    <location>
        <begin position="1"/>
        <end position="42"/>
    </location>
</feature>
<dbReference type="Gene3D" id="3.40.720.10">
    <property type="entry name" value="Alkaline Phosphatase, subunit A"/>
    <property type="match status" value="1"/>
</dbReference>
<comment type="similarity">
    <text evidence="1">Belongs to the sulfatase family.</text>
</comment>
<dbReference type="CDD" id="cd16025">
    <property type="entry name" value="PAS_like"/>
    <property type="match status" value="1"/>
</dbReference>
<feature type="chain" id="PRO_5002085665" evidence="5">
    <location>
        <begin position="43"/>
        <end position="797"/>
    </location>
</feature>
<dbReference type="Pfam" id="PF00884">
    <property type="entry name" value="Sulfatase"/>
    <property type="match status" value="1"/>
</dbReference>
<proteinExistence type="inferred from homology"/>
<name>A0A0B1ZN09_9SPHN</name>
<keyword evidence="2" id="KW-0479">Metal-binding</keyword>
<dbReference type="GO" id="GO:0016787">
    <property type="term" value="F:hydrolase activity"/>
    <property type="evidence" value="ECO:0007669"/>
    <property type="project" value="UniProtKB-KW"/>
</dbReference>
<sequence length="797" mass="87346">MVQRTFAGGKASPHNRKNQRAFKRLKIAAVGLALGTCAPAIAQADRTVLPIPRAPFTGTIADSALDSTPSPSAPVQAPQGAPNVLLFMSDDVGFAMASAFGGPVPTPNFDRLARVGERFNRFHTTGICSPSRAALLTGRNHHNAGVGWLSDISMGYPGYDGRMQRDTATIAQILKLNGYNTAMFGKHHNVPAEERSEAGPFDAWPTGLGFEYFYGFPYGDTDQYSPDLYRGIARVDPDEGTKDGRGKLLDERLADDMIRWIHNQKAGAPDKPFLAYLAPGSTHAPHQVPPEWIARFKGKFDQGWDVMRVETWRRQLAMGIIPQGTKLTPRPADIPAWDTLTPQEKAFHARTMEVAAAQLAFQDAQVGRVLDELQRMGQLDNTLVAVVLGDNGASGEAGPEGTIDELRGMDRIPERKEWMLANIDKLGGPETYENYSVGWAWAMNAPFRWVKQYADMLGGIRNGMILSWPGHVAKPGSVCSEFSHLIDIAPTVLDAAGLPAPKEVLGTAQKPMDGESLLPSLKTCQADKPRTQYFEITGKMGLYHDGWFLSGEDGRTSWTNVPPTGPRPKITWTLYDLEKDFSQSTDLSAKYPERLEAMKALFRKEAEENNVYPLDHRFGMARAMATMHPSTRKHYDFWGKDVSIPAVGGPTLMARPFTLKADLKLDSAQASGAVVALGSWFGGWSLYLDQGRPAFVWARSTDPQEIFKVVSDKALPQGDTSLTMQFQTMKPGGPAQIVLSSDGQEYARLDVPVNYFQPAGNGETLDVGRDLGVPVIKYSTPHGEIQGDVPRVTVDYP</sequence>
<dbReference type="InterPro" id="IPR000917">
    <property type="entry name" value="Sulfatase_N"/>
</dbReference>
<dbReference type="Proteomes" id="UP000031057">
    <property type="component" value="Unassembled WGS sequence"/>
</dbReference>
<dbReference type="EMBL" id="JTDI01000004">
    <property type="protein sequence ID" value="KHK90675.1"/>
    <property type="molecule type" value="Genomic_DNA"/>
</dbReference>
<accession>A0A0B1ZN09</accession>
<evidence type="ECO:0000256" key="4">
    <source>
        <dbReference type="ARBA" id="ARBA00022837"/>
    </source>
</evidence>
<evidence type="ECO:0000256" key="5">
    <source>
        <dbReference type="SAM" id="SignalP"/>
    </source>
</evidence>
<keyword evidence="4" id="KW-0106">Calcium</keyword>
<dbReference type="AlphaFoldDB" id="A0A0B1ZN09"/>
<dbReference type="RefSeq" id="WP_039285844.1">
    <property type="nucleotide sequence ID" value="NZ_JTDI01000004.1"/>
</dbReference>
<dbReference type="InterPro" id="IPR050738">
    <property type="entry name" value="Sulfatase"/>
</dbReference>
<dbReference type="OrthoDB" id="9803751at2"/>
<keyword evidence="5" id="KW-0732">Signal</keyword>
<comment type="caution">
    <text evidence="7">The sequence shown here is derived from an EMBL/GenBank/DDBJ whole genome shotgun (WGS) entry which is preliminary data.</text>
</comment>
<evidence type="ECO:0000313" key="7">
    <source>
        <dbReference type="EMBL" id="KHK90675.1"/>
    </source>
</evidence>
<dbReference type="PANTHER" id="PTHR42693">
    <property type="entry name" value="ARYLSULFATASE FAMILY MEMBER"/>
    <property type="match status" value="1"/>
</dbReference>
<keyword evidence="8" id="KW-1185">Reference proteome</keyword>
<evidence type="ECO:0000256" key="3">
    <source>
        <dbReference type="ARBA" id="ARBA00022801"/>
    </source>
</evidence>
<dbReference type="GO" id="GO:0046872">
    <property type="term" value="F:metal ion binding"/>
    <property type="evidence" value="ECO:0007669"/>
    <property type="project" value="UniProtKB-KW"/>
</dbReference>
<protein>
    <submittedName>
        <fullName evidence="7">Arylsulfatase</fullName>
    </submittedName>
</protein>
<evidence type="ECO:0000256" key="2">
    <source>
        <dbReference type="ARBA" id="ARBA00022723"/>
    </source>
</evidence>
<reference evidence="7 8" key="1">
    <citation type="submission" date="2014-10" db="EMBL/GenBank/DDBJ databases">
        <title>Genome sequence of Novosphingobium malaysiense MUSC 273(T).</title>
        <authorList>
            <person name="Lee L.-H."/>
        </authorList>
    </citation>
    <scope>NUCLEOTIDE SEQUENCE [LARGE SCALE GENOMIC DNA]</scope>
    <source>
        <strain evidence="7 8">MUSC 273</strain>
    </source>
</reference>
<evidence type="ECO:0000313" key="8">
    <source>
        <dbReference type="Proteomes" id="UP000031057"/>
    </source>
</evidence>